<comment type="caution">
    <text evidence="2">The sequence shown here is derived from an EMBL/GenBank/DDBJ whole genome shotgun (WGS) entry which is preliminary data.</text>
</comment>
<evidence type="ECO:0000259" key="1">
    <source>
        <dbReference type="Pfam" id="PF10073"/>
    </source>
</evidence>
<gene>
    <name evidence="2" type="ORF">Cyrtocomes_00328</name>
</gene>
<evidence type="ECO:0000313" key="2">
    <source>
        <dbReference type="EMBL" id="MDZ5761964.1"/>
    </source>
</evidence>
<accession>A0ABU5L811</accession>
<sequence>MMSDIVVDGVSGSLLRQYIEKIERLELEKSEISQHIRDAYAAAKSEGFDIKIMRQIIKIRASDKHDIQEQETLLEVYKRALGMENDLDA</sequence>
<keyword evidence="3" id="KW-1185">Reference proteome</keyword>
<dbReference type="EMBL" id="JARGYT010000012">
    <property type="protein sequence ID" value="MDZ5761964.1"/>
    <property type="molecule type" value="Genomic_DNA"/>
</dbReference>
<evidence type="ECO:0000313" key="3">
    <source>
        <dbReference type="Proteomes" id="UP001293791"/>
    </source>
</evidence>
<feature type="domain" description="GapR-like DNA-binding" evidence="1">
    <location>
        <begin position="14"/>
        <end position="82"/>
    </location>
</feature>
<reference evidence="2 3" key="1">
    <citation type="submission" date="2023-02" db="EMBL/GenBank/DDBJ databases">
        <title>Host association and intracellularity evolved multiple times independently in the Rickettsiales.</title>
        <authorList>
            <person name="Castelli M."/>
            <person name="Nardi T."/>
            <person name="Gammuto L."/>
            <person name="Bellinzona G."/>
            <person name="Sabaneyeva E."/>
            <person name="Potekhin A."/>
            <person name="Serra V."/>
            <person name="Petroni G."/>
            <person name="Sassera D."/>
        </authorList>
    </citation>
    <scope>NUCLEOTIDE SEQUENCE [LARGE SCALE GENOMIC DNA]</scope>
    <source>
        <strain evidence="2 3">BOD18</strain>
    </source>
</reference>
<proteinExistence type="predicted"/>
<dbReference type="Pfam" id="PF10073">
    <property type="entry name" value="GapR_DNA-bd"/>
    <property type="match status" value="1"/>
</dbReference>
<dbReference type="Proteomes" id="UP001293791">
    <property type="component" value="Unassembled WGS sequence"/>
</dbReference>
<name>A0ABU5L811_9RICK</name>
<protein>
    <submittedName>
        <fullName evidence="2">DUF2312 domain-containing protein</fullName>
    </submittedName>
</protein>
<dbReference type="InterPro" id="IPR046367">
    <property type="entry name" value="GapR-like_DNA-bd"/>
</dbReference>
<organism evidence="2 3">
    <name type="scientific">Candidatus Cyrtobacter comes</name>
    <dbReference type="NCBI Taxonomy" id="675776"/>
    <lineage>
        <taxon>Bacteria</taxon>
        <taxon>Pseudomonadati</taxon>
        <taxon>Pseudomonadota</taxon>
        <taxon>Alphaproteobacteria</taxon>
        <taxon>Rickettsiales</taxon>
        <taxon>Candidatus Midichloriaceae</taxon>
        <taxon>Candidatus Cyrtobacter</taxon>
    </lineage>
</organism>
<dbReference type="NCBIfam" id="NF010247">
    <property type="entry name" value="PRK13694.1"/>
    <property type="match status" value="1"/>
</dbReference>